<dbReference type="RefSeq" id="WP_149309733.1">
    <property type="nucleotide sequence ID" value="NZ_SRSD01000012.1"/>
</dbReference>
<dbReference type="AlphaFoldDB" id="A0A5A9X6Q6"/>
<comment type="caution">
    <text evidence="1">The sequence shown here is derived from an EMBL/GenBank/DDBJ whole genome shotgun (WGS) entry which is preliminary data.</text>
</comment>
<gene>
    <name evidence="1" type="ORF">ET418_17175</name>
</gene>
<sequence>MPVWQVKSIDDNPEITLTDWTIFEVTSKLWPEKTRHLVGYNQAGREGRVSSAIVRFDNDKMRGQTRSGRIYQLHGPQGTGSPDGLHVWSLWCLRNEITDSRIVDSRQLLNYVAEAYEAMDDEHPTSREMTEEEAEQLEKTKDVLLKWFV</sequence>
<keyword evidence="2" id="KW-1185">Reference proteome</keyword>
<dbReference type="OrthoDB" id="9809379at2"/>
<proteinExistence type="predicted"/>
<accession>A0A5A9X6Q6</accession>
<protein>
    <submittedName>
        <fullName evidence="1">Uncharacterized protein</fullName>
    </submittedName>
</protein>
<evidence type="ECO:0000313" key="2">
    <source>
        <dbReference type="Proteomes" id="UP000324298"/>
    </source>
</evidence>
<dbReference type="Proteomes" id="UP000324298">
    <property type="component" value="Unassembled WGS sequence"/>
</dbReference>
<reference evidence="1 2" key="1">
    <citation type="submission" date="2019-04" db="EMBL/GenBank/DDBJ databases">
        <title>Geobacter ruber sp. nov., ferric-reducing bacteria isolated from paddy soil.</title>
        <authorList>
            <person name="Xu Z."/>
            <person name="Masuda Y."/>
            <person name="Itoh H."/>
            <person name="Senoo K."/>
        </authorList>
    </citation>
    <scope>NUCLEOTIDE SEQUENCE [LARGE SCALE GENOMIC DNA]</scope>
    <source>
        <strain evidence="1 2">Red88</strain>
    </source>
</reference>
<organism evidence="1 2">
    <name type="scientific">Oryzomonas rubra</name>
    <dbReference type="NCBI Taxonomy" id="2509454"/>
    <lineage>
        <taxon>Bacteria</taxon>
        <taxon>Pseudomonadati</taxon>
        <taxon>Thermodesulfobacteriota</taxon>
        <taxon>Desulfuromonadia</taxon>
        <taxon>Geobacterales</taxon>
        <taxon>Geobacteraceae</taxon>
        <taxon>Oryzomonas</taxon>
    </lineage>
</organism>
<dbReference type="EMBL" id="SRSD01000012">
    <property type="protein sequence ID" value="KAA0888128.1"/>
    <property type="molecule type" value="Genomic_DNA"/>
</dbReference>
<evidence type="ECO:0000313" key="1">
    <source>
        <dbReference type="EMBL" id="KAA0888128.1"/>
    </source>
</evidence>
<name>A0A5A9X6Q6_9BACT</name>